<comment type="caution">
    <text evidence="1">The sequence shown here is derived from an EMBL/GenBank/DDBJ whole genome shotgun (WGS) entry which is preliminary data.</text>
</comment>
<dbReference type="Proteomes" id="UP000037729">
    <property type="component" value="Unassembled WGS sequence"/>
</dbReference>
<dbReference type="AlphaFoldDB" id="A0A0M9ALD9"/>
<keyword evidence="2" id="KW-1185">Reference proteome</keyword>
<dbReference type="RefSeq" id="WP_053968306.1">
    <property type="nucleotide sequence ID" value="NZ_LIUF01000003.1"/>
</dbReference>
<dbReference type="STRING" id="1705562.AMS69_12100"/>
<protein>
    <submittedName>
        <fullName evidence="1">Uncharacterized protein</fullName>
    </submittedName>
</protein>
<evidence type="ECO:0000313" key="2">
    <source>
        <dbReference type="Proteomes" id="UP000037729"/>
    </source>
</evidence>
<sequence>MAETYALRVQVESHEYDGEFYLVGEGYGTPADMLDNVAADHLLRIANAPRIEEYLLDVLKHGENTGEAECEATDSDIECWIHVDVSYQRYAFGVGDRMFEFSGAPTKSEIASTVTQLQS</sequence>
<proteinExistence type="predicted"/>
<accession>A0A0M9ALD9</accession>
<gene>
    <name evidence="1" type="ORF">AMS69_12100</name>
</gene>
<name>A0A0M9ALD9_9EURY</name>
<dbReference type="OrthoDB" id="190302at2157"/>
<evidence type="ECO:0000313" key="1">
    <source>
        <dbReference type="EMBL" id="KOX93175.1"/>
    </source>
</evidence>
<organism evidence="1 2">
    <name type="scientific">Haloarcula rubripromontorii</name>
    <dbReference type="NCBI Taxonomy" id="1705562"/>
    <lineage>
        <taxon>Archaea</taxon>
        <taxon>Methanobacteriati</taxon>
        <taxon>Methanobacteriota</taxon>
        <taxon>Stenosarchaea group</taxon>
        <taxon>Halobacteria</taxon>
        <taxon>Halobacteriales</taxon>
        <taxon>Haloarculaceae</taxon>
        <taxon>Haloarcula</taxon>
    </lineage>
</organism>
<dbReference type="EMBL" id="LIUF01000003">
    <property type="protein sequence ID" value="KOX93175.1"/>
    <property type="molecule type" value="Genomic_DNA"/>
</dbReference>
<dbReference type="PATRIC" id="fig|1705562.3.peg.613"/>
<reference evidence="1 2" key="1">
    <citation type="submission" date="2015-08" db="EMBL/GenBank/DDBJ databases">
        <title>Genomes of Isolates from Cabo Rojo, PR.</title>
        <authorList>
            <person name="Sanchez-Nieves R.L."/>
            <person name="Montalvo-Rodriguez R."/>
        </authorList>
    </citation>
    <scope>NUCLEOTIDE SEQUENCE [LARGE SCALE GENOMIC DNA]</scope>
    <source>
        <strain evidence="1 2">SL3</strain>
    </source>
</reference>